<sequence length="76" mass="8570">MKSRMPLSLTLLCVVLLCVLGEMKSKHDGDELLVEECSGEPNIVDCAQKCSRTFKCAQKNHVCCWTYCGNICWEKV</sequence>
<reference evidence="3" key="1">
    <citation type="submission" date="2011-11" db="EMBL/GenBank/DDBJ databases">
        <title>The Draft Genome of Spermophilus tridecemlineatus.</title>
        <authorList>
            <consortium name="The Broad Institute Genome Assembly &amp; Analysis Group"/>
            <consortium name="Computational R&amp;D Group"/>
            <consortium name="and Sequencing Platform"/>
            <person name="Di Palma F."/>
            <person name="Alfoldi J."/>
            <person name="Johnson J."/>
            <person name="Berlin A."/>
            <person name="Gnerre S."/>
            <person name="Jaffe D."/>
            <person name="MacCallum I."/>
            <person name="Young S."/>
            <person name="Walker B.J."/>
            <person name="Lindblad-Toh K."/>
        </authorList>
    </citation>
    <scope>NUCLEOTIDE SEQUENCE [LARGE SCALE GENOMIC DNA]</scope>
</reference>
<dbReference type="Proteomes" id="UP000005215">
    <property type="component" value="Unassembled WGS sequence"/>
</dbReference>
<feature type="signal peptide" evidence="1">
    <location>
        <begin position="1"/>
        <end position="25"/>
    </location>
</feature>
<reference evidence="2" key="2">
    <citation type="submission" date="2025-08" db="UniProtKB">
        <authorList>
            <consortium name="Ensembl"/>
        </authorList>
    </citation>
    <scope>IDENTIFICATION</scope>
</reference>
<dbReference type="GeneTree" id="ENSGT00940000163115"/>
<dbReference type="InParanoid" id="I3MQ34"/>
<dbReference type="Ensembl" id="ENSSTOT00000015644.3">
    <property type="protein sequence ID" value="ENSSTOP00000014003.3"/>
    <property type="gene ID" value="ENSSTOG00000015644.3"/>
</dbReference>
<accession>I3MQ34</accession>
<protein>
    <submittedName>
        <fullName evidence="2">WAP four-disulfide core domain 11</fullName>
    </submittedName>
</protein>
<evidence type="ECO:0000313" key="2">
    <source>
        <dbReference type="Ensembl" id="ENSSTOP00000014003.3"/>
    </source>
</evidence>
<dbReference type="AlphaFoldDB" id="I3MQ34"/>
<dbReference type="HOGENOM" id="CLU_191873_0_0_1"/>
<reference evidence="2" key="3">
    <citation type="submission" date="2025-09" db="UniProtKB">
        <authorList>
            <consortium name="Ensembl"/>
        </authorList>
    </citation>
    <scope>IDENTIFICATION</scope>
</reference>
<proteinExistence type="predicted"/>
<dbReference type="EMBL" id="AGTP01038478">
    <property type="status" value="NOT_ANNOTATED_CDS"/>
    <property type="molecule type" value="Genomic_DNA"/>
</dbReference>
<keyword evidence="1" id="KW-0732">Signal</keyword>
<organism evidence="2 3">
    <name type="scientific">Ictidomys tridecemlineatus</name>
    <name type="common">Thirteen-lined ground squirrel</name>
    <name type="synonym">Spermophilus tridecemlineatus</name>
    <dbReference type="NCBI Taxonomy" id="43179"/>
    <lineage>
        <taxon>Eukaryota</taxon>
        <taxon>Metazoa</taxon>
        <taxon>Chordata</taxon>
        <taxon>Craniata</taxon>
        <taxon>Vertebrata</taxon>
        <taxon>Euteleostomi</taxon>
        <taxon>Mammalia</taxon>
        <taxon>Eutheria</taxon>
        <taxon>Euarchontoglires</taxon>
        <taxon>Glires</taxon>
        <taxon>Rodentia</taxon>
        <taxon>Sciuromorpha</taxon>
        <taxon>Sciuridae</taxon>
        <taxon>Xerinae</taxon>
        <taxon>Marmotini</taxon>
        <taxon>Ictidomys</taxon>
    </lineage>
</organism>
<name>I3MQ34_ICTTR</name>
<evidence type="ECO:0000256" key="1">
    <source>
        <dbReference type="SAM" id="SignalP"/>
    </source>
</evidence>
<evidence type="ECO:0000313" key="3">
    <source>
        <dbReference type="Proteomes" id="UP000005215"/>
    </source>
</evidence>
<dbReference type="eggNOG" id="ENOG502TE8U">
    <property type="taxonomic scope" value="Eukaryota"/>
</dbReference>
<feature type="chain" id="PRO_5012158230" evidence="1">
    <location>
        <begin position="26"/>
        <end position="76"/>
    </location>
</feature>
<keyword evidence="3" id="KW-1185">Reference proteome</keyword>